<evidence type="ECO:0000256" key="1">
    <source>
        <dbReference type="SAM" id="MobiDB-lite"/>
    </source>
</evidence>
<sequence>MPPKRKTGEAAETMERSEKKTKTTKKSKKAEPAVEEVYSTQQKNAISQFISFTQLDRNTAVRALKSHGWDAQSAVNA</sequence>
<reference evidence="2" key="1">
    <citation type="submission" date="2020-01" db="EMBL/GenBank/DDBJ databases">
        <authorList>
            <consortium name="DOE Joint Genome Institute"/>
            <person name="Haridas S."/>
            <person name="Albert R."/>
            <person name="Binder M."/>
            <person name="Bloem J."/>
            <person name="Labutti K."/>
            <person name="Salamov A."/>
            <person name="Andreopoulos B."/>
            <person name="Baker S.E."/>
            <person name="Barry K."/>
            <person name="Bills G."/>
            <person name="Bluhm B.H."/>
            <person name="Cannon C."/>
            <person name="Castanera R."/>
            <person name="Culley D.E."/>
            <person name="Daum C."/>
            <person name="Ezra D."/>
            <person name="Gonzalez J.B."/>
            <person name="Henrissat B."/>
            <person name="Kuo A."/>
            <person name="Liang C."/>
            <person name="Lipzen A."/>
            <person name="Lutzoni F."/>
            <person name="Magnuson J."/>
            <person name="Mondo S."/>
            <person name="Nolan M."/>
            <person name="Ohm R."/>
            <person name="Pangilinan J."/>
            <person name="Park H.-J."/>
            <person name="Ramirez L."/>
            <person name="Alfaro M."/>
            <person name="Sun H."/>
            <person name="Tritt A."/>
            <person name="Yoshinaga Y."/>
            <person name="Zwiers L.-H."/>
            <person name="Turgeon B.G."/>
            <person name="Goodwin S.B."/>
            <person name="Spatafora J.W."/>
            <person name="Crous P.W."/>
            <person name="Grigoriev I.V."/>
        </authorList>
    </citation>
    <scope>NUCLEOTIDE SEQUENCE</scope>
    <source>
        <strain evidence="2">P77</strain>
    </source>
</reference>
<keyword evidence="3" id="KW-1185">Reference proteome</keyword>
<protein>
    <recommendedName>
        <fullName evidence="4">UBA domain-containing protein</fullName>
    </recommendedName>
</protein>
<dbReference type="Gene3D" id="1.10.8.10">
    <property type="entry name" value="DNA helicase RuvA subunit, C-terminal domain"/>
    <property type="match status" value="1"/>
</dbReference>
<accession>A0A6A5KVU6</accession>
<name>A0A6A5KVU6_9PLEO</name>
<evidence type="ECO:0008006" key="4">
    <source>
        <dbReference type="Google" id="ProtNLM"/>
    </source>
</evidence>
<dbReference type="AlphaFoldDB" id="A0A6A5KVU6"/>
<dbReference type="SUPFAM" id="SSF46934">
    <property type="entry name" value="UBA-like"/>
    <property type="match status" value="1"/>
</dbReference>
<evidence type="ECO:0000313" key="3">
    <source>
        <dbReference type="Proteomes" id="UP000800040"/>
    </source>
</evidence>
<dbReference type="Proteomes" id="UP000800040">
    <property type="component" value="Unassembled WGS sequence"/>
</dbReference>
<organism evidence="2 3">
    <name type="scientific">Decorospora gaudefroyi</name>
    <dbReference type="NCBI Taxonomy" id="184978"/>
    <lineage>
        <taxon>Eukaryota</taxon>
        <taxon>Fungi</taxon>
        <taxon>Dikarya</taxon>
        <taxon>Ascomycota</taxon>
        <taxon>Pezizomycotina</taxon>
        <taxon>Dothideomycetes</taxon>
        <taxon>Pleosporomycetidae</taxon>
        <taxon>Pleosporales</taxon>
        <taxon>Pleosporineae</taxon>
        <taxon>Pleosporaceae</taxon>
        <taxon>Decorospora</taxon>
    </lineage>
</organism>
<dbReference type="Pfam" id="PF14555">
    <property type="entry name" value="UBA_4"/>
    <property type="match status" value="1"/>
</dbReference>
<dbReference type="OrthoDB" id="27198at2759"/>
<gene>
    <name evidence="2" type="ORF">BDW02DRAFT_490615</name>
</gene>
<feature type="region of interest" description="Disordered" evidence="1">
    <location>
        <begin position="1"/>
        <end position="34"/>
    </location>
</feature>
<dbReference type="InterPro" id="IPR009060">
    <property type="entry name" value="UBA-like_sf"/>
</dbReference>
<proteinExistence type="predicted"/>
<feature type="compositionally biased region" description="Basic and acidic residues" evidence="1">
    <location>
        <begin position="1"/>
        <end position="21"/>
    </location>
</feature>
<evidence type="ECO:0000313" key="2">
    <source>
        <dbReference type="EMBL" id="KAF1837773.1"/>
    </source>
</evidence>
<dbReference type="EMBL" id="ML975258">
    <property type="protein sequence ID" value="KAF1837773.1"/>
    <property type="molecule type" value="Genomic_DNA"/>
</dbReference>